<gene>
    <name evidence="2" type="ORF">NP493_220g00031</name>
</gene>
<proteinExistence type="predicted"/>
<evidence type="ECO:0000313" key="2">
    <source>
        <dbReference type="EMBL" id="KAK2185864.1"/>
    </source>
</evidence>
<comment type="caution">
    <text evidence="2">The sequence shown here is derived from an EMBL/GenBank/DDBJ whole genome shotgun (WGS) entry which is preliminary data.</text>
</comment>
<dbReference type="EMBL" id="JAODUO010000220">
    <property type="protein sequence ID" value="KAK2185864.1"/>
    <property type="molecule type" value="Genomic_DNA"/>
</dbReference>
<reference evidence="2" key="1">
    <citation type="journal article" date="2023" name="Mol. Biol. Evol.">
        <title>Third-Generation Sequencing Reveals the Adaptive Role of the Epigenome in Three Deep-Sea Polychaetes.</title>
        <authorList>
            <person name="Perez M."/>
            <person name="Aroh O."/>
            <person name="Sun Y."/>
            <person name="Lan Y."/>
            <person name="Juniper S.K."/>
            <person name="Young C.R."/>
            <person name="Angers B."/>
            <person name="Qian P.Y."/>
        </authorList>
    </citation>
    <scope>NUCLEOTIDE SEQUENCE</scope>
    <source>
        <strain evidence="2">R07B-5</strain>
    </source>
</reference>
<name>A0AAD9P0D9_RIDPI</name>
<evidence type="ECO:0000256" key="1">
    <source>
        <dbReference type="SAM" id="MobiDB-lite"/>
    </source>
</evidence>
<sequence>MDEDDGFLTSDAELDSEVEDSEDAELGVWLDQLNAIQQVSVSVCA</sequence>
<dbReference type="AlphaFoldDB" id="A0AAD9P0D9"/>
<feature type="region of interest" description="Disordered" evidence="1">
    <location>
        <begin position="1"/>
        <end position="20"/>
    </location>
</feature>
<organism evidence="2 3">
    <name type="scientific">Ridgeia piscesae</name>
    <name type="common">Tubeworm</name>
    <dbReference type="NCBI Taxonomy" id="27915"/>
    <lineage>
        <taxon>Eukaryota</taxon>
        <taxon>Metazoa</taxon>
        <taxon>Spiralia</taxon>
        <taxon>Lophotrochozoa</taxon>
        <taxon>Annelida</taxon>
        <taxon>Polychaeta</taxon>
        <taxon>Sedentaria</taxon>
        <taxon>Canalipalpata</taxon>
        <taxon>Sabellida</taxon>
        <taxon>Siboglinidae</taxon>
        <taxon>Ridgeia</taxon>
    </lineage>
</organism>
<protein>
    <submittedName>
        <fullName evidence="2">Uncharacterized protein</fullName>
    </submittedName>
</protein>
<evidence type="ECO:0000313" key="3">
    <source>
        <dbReference type="Proteomes" id="UP001209878"/>
    </source>
</evidence>
<dbReference type="Proteomes" id="UP001209878">
    <property type="component" value="Unassembled WGS sequence"/>
</dbReference>
<keyword evidence="3" id="KW-1185">Reference proteome</keyword>
<accession>A0AAD9P0D9</accession>